<reference evidence="2" key="1">
    <citation type="journal article" date="2014" name="Int. J. Syst. Evol. Microbiol.">
        <title>Complete genome sequence of Corynebacterium casei LMG S-19264T (=DSM 44701T), isolated from a smear-ripened cheese.</title>
        <authorList>
            <consortium name="US DOE Joint Genome Institute (JGI-PGF)"/>
            <person name="Walter F."/>
            <person name="Albersmeier A."/>
            <person name="Kalinowski J."/>
            <person name="Ruckert C."/>
        </authorList>
    </citation>
    <scope>NUCLEOTIDE SEQUENCE</scope>
    <source>
        <strain evidence="2">KCTC 42731</strain>
    </source>
</reference>
<sequence length="262" mass="29242">MMFKLSLIAVIFFLNFSVFADEIAADNFGYKLTSLEYKLKNIQENGNDIGLDEADDKTVIVPIGFSFSFYGEEYTELEISSNGFVTFTPTGDAVCCDGQVIPTLGGELDNFIAGYWQDFDLSESGVIRTLNQDINGQTTFTIGFYQLADNDNASEAVSTFEITLYQGTNDIELQYAQIQYDEIDDKVLGIENQDGSDGIQLAFYEANNGMANGTILQQEKGYCFSTKYQCKTPTKEPTPIPEPPMILLFILSSLFLATRYFK</sequence>
<accession>A0A919BF56</accession>
<organism evidence="2 3">
    <name type="scientific">Thalassotalea marina</name>
    <dbReference type="NCBI Taxonomy" id="1673741"/>
    <lineage>
        <taxon>Bacteria</taxon>
        <taxon>Pseudomonadati</taxon>
        <taxon>Pseudomonadota</taxon>
        <taxon>Gammaproteobacteria</taxon>
        <taxon>Alteromonadales</taxon>
        <taxon>Colwelliaceae</taxon>
        <taxon>Thalassotalea</taxon>
    </lineage>
</organism>
<evidence type="ECO:0000313" key="2">
    <source>
        <dbReference type="EMBL" id="GHF84766.1"/>
    </source>
</evidence>
<evidence type="ECO:0008006" key="4">
    <source>
        <dbReference type="Google" id="ProtNLM"/>
    </source>
</evidence>
<dbReference type="EMBL" id="BNCK01000002">
    <property type="protein sequence ID" value="GHF84766.1"/>
    <property type="molecule type" value="Genomic_DNA"/>
</dbReference>
<proteinExistence type="predicted"/>
<feature type="signal peptide" evidence="1">
    <location>
        <begin position="1"/>
        <end position="20"/>
    </location>
</feature>
<protein>
    <recommendedName>
        <fullName evidence="4">PEP-CTERM sorting domain-containing protein</fullName>
    </recommendedName>
</protein>
<evidence type="ECO:0000313" key="3">
    <source>
        <dbReference type="Proteomes" id="UP000623842"/>
    </source>
</evidence>
<dbReference type="Proteomes" id="UP000623842">
    <property type="component" value="Unassembled WGS sequence"/>
</dbReference>
<reference evidence="2" key="2">
    <citation type="submission" date="2020-09" db="EMBL/GenBank/DDBJ databases">
        <authorList>
            <person name="Sun Q."/>
            <person name="Kim S."/>
        </authorList>
    </citation>
    <scope>NUCLEOTIDE SEQUENCE</scope>
    <source>
        <strain evidence="2">KCTC 42731</strain>
    </source>
</reference>
<gene>
    <name evidence="2" type="ORF">GCM10017161_10300</name>
</gene>
<keyword evidence="1" id="KW-0732">Signal</keyword>
<dbReference type="AlphaFoldDB" id="A0A919BF56"/>
<feature type="chain" id="PRO_5036989586" description="PEP-CTERM sorting domain-containing protein" evidence="1">
    <location>
        <begin position="21"/>
        <end position="262"/>
    </location>
</feature>
<dbReference type="RefSeq" id="WP_189767955.1">
    <property type="nucleotide sequence ID" value="NZ_BNCK01000002.1"/>
</dbReference>
<evidence type="ECO:0000256" key="1">
    <source>
        <dbReference type="SAM" id="SignalP"/>
    </source>
</evidence>
<keyword evidence="3" id="KW-1185">Reference proteome</keyword>
<name>A0A919BF56_9GAMM</name>
<comment type="caution">
    <text evidence="2">The sequence shown here is derived from an EMBL/GenBank/DDBJ whole genome shotgun (WGS) entry which is preliminary data.</text>
</comment>